<dbReference type="STRING" id="489703.SAMN04488038_102295"/>
<accession>A0A1H9C180</accession>
<proteinExistence type="predicted"/>
<reference evidence="3 4" key="1">
    <citation type="submission" date="2016-10" db="EMBL/GenBank/DDBJ databases">
        <authorList>
            <person name="de Groot N.N."/>
        </authorList>
    </citation>
    <scope>NUCLEOTIDE SEQUENCE [LARGE SCALE GENOMIC DNA]</scope>
    <source>
        <strain evidence="3 4">DSM 25927</strain>
    </source>
</reference>
<dbReference type="Pfam" id="PF00583">
    <property type="entry name" value="Acetyltransf_1"/>
    <property type="match status" value="1"/>
</dbReference>
<feature type="domain" description="N-acetyltransferase" evidence="2">
    <location>
        <begin position="39"/>
        <end position="184"/>
    </location>
</feature>
<evidence type="ECO:0000259" key="2">
    <source>
        <dbReference type="PROSITE" id="PS51186"/>
    </source>
</evidence>
<evidence type="ECO:0000256" key="1">
    <source>
        <dbReference type="SAM" id="MobiDB-lite"/>
    </source>
</evidence>
<dbReference type="InterPro" id="IPR016181">
    <property type="entry name" value="Acyl_CoA_acyltransferase"/>
</dbReference>
<dbReference type="RefSeq" id="WP_093282402.1">
    <property type="nucleotide sequence ID" value="NZ_FOFS01000002.1"/>
</dbReference>
<dbReference type="PROSITE" id="PS51186">
    <property type="entry name" value="GNAT"/>
    <property type="match status" value="1"/>
</dbReference>
<feature type="region of interest" description="Disordered" evidence="1">
    <location>
        <begin position="168"/>
        <end position="188"/>
    </location>
</feature>
<dbReference type="InterPro" id="IPR000182">
    <property type="entry name" value="GNAT_dom"/>
</dbReference>
<keyword evidence="3" id="KW-0808">Transferase</keyword>
<name>A0A1H9C180_9GAMM</name>
<evidence type="ECO:0000313" key="4">
    <source>
        <dbReference type="Proteomes" id="UP000199233"/>
    </source>
</evidence>
<gene>
    <name evidence="3" type="ORF">SAMN04488038_102295</name>
</gene>
<dbReference type="OrthoDB" id="275336at2"/>
<sequence>MLHERVTTWYLQMHSPQALRPARPLQPEPLLMRAEQPLPMLNRFLYTAVGGHWFWRDRLNWSYARWQAWLDRPELETWVLYVRGTPAGYIELEAQCEGDVEIAYFGLMREFSGQGLGGHLLTRGLQRAWAMPGTRRVWVHTCSLDGPAALANYEARGMQRYHEAVHEQLRPEQADGPWPGWDREDRAQ</sequence>
<dbReference type="Gene3D" id="3.40.630.30">
    <property type="match status" value="1"/>
</dbReference>
<dbReference type="CDD" id="cd04301">
    <property type="entry name" value="NAT_SF"/>
    <property type="match status" value="1"/>
</dbReference>
<dbReference type="SUPFAM" id="SSF55729">
    <property type="entry name" value="Acyl-CoA N-acyltransferases (Nat)"/>
    <property type="match status" value="1"/>
</dbReference>
<dbReference type="Proteomes" id="UP000199233">
    <property type="component" value="Unassembled WGS sequence"/>
</dbReference>
<dbReference type="AlphaFoldDB" id="A0A1H9C180"/>
<dbReference type="GO" id="GO:0016747">
    <property type="term" value="F:acyltransferase activity, transferring groups other than amino-acyl groups"/>
    <property type="evidence" value="ECO:0007669"/>
    <property type="project" value="InterPro"/>
</dbReference>
<evidence type="ECO:0000313" key="3">
    <source>
        <dbReference type="EMBL" id="SEP94388.1"/>
    </source>
</evidence>
<keyword evidence="4" id="KW-1185">Reference proteome</keyword>
<dbReference type="EMBL" id="FOFS01000002">
    <property type="protein sequence ID" value="SEP94388.1"/>
    <property type="molecule type" value="Genomic_DNA"/>
</dbReference>
<protein>
    <submittedName>
        <fullName evidence="3">Acetyltransferase (GNAT) domain-containing protein</fullName>
    </submittedName>
</protein>
<organism evidence="3 4">
    <name type="scientific">Solimonas aquatica</name>
    <dbReference type="NCBI Taxonomy" id="489703"/>
    <lineage>
        <taxon>Bacteria</taxon>
        <taxon>Pseudomonadati</taxon>
        <taxon>Pseudomonadota</taxon>
        <taxon>Gammaproteobacteria</taxon>
        <taxon>Nevskiales</taxon>
        <taxon>Nevskiaceae</taxon>
        <taxon>Solimonas</taxon>
    </lineage>
</organism>